<dbReference type="NCBIfam" id="TIGR00741">
    <property type="entry name" value="yfiA"/>
    <property type="match status" value="1"/>
</dbReference>
<dbReference type="CDD" id="cd00552">
    <property type="entry name" value="RaiA"/>
    <property type="match status" value="1"/>
</dbReference>
<evidence type="ECO:0000313" key="3">
    <source>
        <dbReference type="Proteomes" id="UP000178651"/>
    </source>
</evidence>
<proteinExistence type="predicted"/>
<dbReference type="GO" id="GO:0022627">
    <property type="term" value="C:cytosolic small ribosomal subunit"/>
    <property type="evidence" value="ECO:0007669"/>
    <property type="project" value="TreeGrafter"/>
</dbReference>
<dbReference type="InterPro" id="IPR050574">
    <property type="entry name" value="HPF/YfiA_ribosome-assoc"/>
</dbReference>
<reference evidence="2 3" key="1">
    <citation type="journal article" date="2016" name="Nat. Commun.">
        <title>Thousands of microbial genomes shed light on interconnected biogeochemical processes in an aquifer system.</title>
        <authorList>
            <person name="Anantharaman K."/>
            <person name="Brown C.T."/>
            <person name="Hug L.A."/>
            <person name="Sharon I."/>
            <person name="Castelle C.J."/>
            <person name="Probst A.J."/>
            <person name="Thomas B.C."/>
            <person name="Singh A."/>
            <person name="Wilkins M.J."/>
            <person name="Karaoz U."/>
            <person name="Brodie E.L."/>
            <person name="Williams K.H."/>
            <person name="Hubbard S.S."/>
            <person name="Banfield J.F."/>
        </authorList>
    </citation>
    <scope>NUCLEOTIDE SEQUENCE [LARGE SCALE GENOMIC DNA]</scope>
</reference>
<organism evidence="2 3">
    <name type="scientific">Candidatus Colwellbacteria bacterium RIFCSPHIGHO2_02_FULL_43_15</name>
    <dbReference type="NCBI Taxonomy" id="1797686"/>
    <lineage>
        <taxon>Bacteria</taxon>
        <taxon>Candidatus Colwelliibacteriota</taxon>
    </lineage>
</organism>
<dbReference type="GO" id="GO:0043024">
    <property type="term" value="F:ribosomal small subunit binding"/>
    <property type="evidence" value="ECO:0007669"/>
    <property type="project" value="TreeGrafter"/>
</dbReference>
<dbReference type="EMBL" id="MHIU01000015">
    <property type="protein sequence ID" value="OGY57915.1"/>
    <property type="molecule type" value="Genomic_DNA"/>
</dbReference>
<name>A0A1G1YZV0_9BACT</name>
<gene>
    <name evidence="2" type="ORF">A3D47_00840</name>
</gene>
<dbReference type="InterPro" id="IPR036567">
    <property type="entry name" value="RHF-like"/>
</dbReference>
<evidence type="ECO:0000256" key="1">
    <source>
        <dbReference type="ARBA" id="ARBA00022845"/>
    </source>
</evidence>
<protein>
    <submittedName>
        <fullName evidence="2">Ribosomal subunit interface protein</fullName>
    </submittedName>
</protein>
<dbReference type="AlphaFoldDB" id="A0A1G1YZV0"/>
<dbReference type="PANTHER" id="PTHR33231">
    <property type="entry name" value="30S RIBOSOMAL PROTEIN"/>
    <property type="match status" value="1"/>
</dbReference>
<dbReference type="Pfam" id="PF02482">
    <property type="entry name" value="Ribosomal_S30AE"/>
    <property type="match status" value="1"/>
</dbReference>
<keyword evidence="1" id="KW-0810">Translation regulation</keyword>
<dbReference type="PANTHER" id="PTHR33231:SF1">
    <property type="entry name" value="30S RIBOSOMAL PROTEIN"/>
    <property type="match status" value="1"/>
</dbReference>
<comment type="caution">
    <text evidence="2">The sequence shown here is derived from an EMBL/GenBank/DDBJ whole genome shotgun (WGS) entry which is preliminary data.</text>
</comment>
<dbReference type="Proteomes" id="UP000178651">
    <property type="component" value="Unassembled WGS sequence"/>
</dbReference>
<sequence length="102" mass="11688">MKIIIKATSLELTGPLKVYIEEKIGDLDKYLQFLEGDSIQVRIEVARSSRHHKHGDEVYHVDANLDLPGEVLRAEEDSDDVRAAIDAVKDKLKREIEKYKTK</sequence>
<dbReference type="Gene3D" id="3.30.160.100">
    <property type="entry name" value="Ribosome hibernation promotion factor-like"/>
    <property type="match status" value="1"/>
</dbReference>
<dbReference type="GO" id="GO:0045900">
    <property type="term" value="P:negative regulation of translational elongation"/>
    <property type="evidence" value="ECO:0007669"/>
    <property type="project" value="TreeGrafter"/>
</dbReference>
<dbReference type="SUPFAM" id="SSF69754">
    <property type="entry name" value="Ribosome binding protein Y (YfiA homologue)"/>
    <property type="match status" value="1"/>
</dbReference>
<evidence type="ECO:0000313" key="2">
    <source>
        <dbReference type="EMBL" id="OGY57915.1"/>
    </source>
</evidence>
<accession>A0A1G1YZV0</accession>
<dbReference type="InterPro" id="IPR003489">
    <property type="entry name" value="RHF/RaiA"/>
</dbReference>